<sequence>MIRAETCWSSRPNGRQDGYGRMWCVRTSRIFNRHPGRRLIKRCRRFGMKVACKK</sequence>
<evidence type="ECO:0000313" key="2">
    <source>
        <dbReference type="Proteomes" id="UP000001172"/>
    </source>
</evidence>
<organism evidence="1 2">
    <name type="scientific">Geobacillus kaustophilus (strain HTA426)</name>
    <dbReference type="NCBI Taxonomy" id="235909"/>
    <lineage>
        <taxon>Bacteria</taxon>
        <taxon>Bacillati</taxon>
        <taxon>Bacillota</taxon>
        <taxon>Bacilli</taxon>
        <taxon>Bacillales</taxon>
        <taxon>Anoxybacillaceae</taxon>
        <taxon>Geobacillus</taxon>
        <taxon>Geobacillus thermoleovorans group</taxon>
    </lineage>
</organism>
<protein>
    <submittedName>
        <fullName evidence="1">Uncharacterized protein</fullName>
    </submittedName>
</protein>
<name>Q5KYY0_GEOKA</name>
<dbReference type="Proteomes" id="UP000001172">
    <property type="component" value="Chromosome"/>
</dbReference>
<reference evidence="1 2" key="1">
    <citation type="journal article" date="2004" name="Nucleic Acids Res.">
        <title>Thermoadaptation trait revealed by the genome sequence of thermophilic Geobacillus kaustophilus.</title>
        <authorList>
            <person name="Takami H."/>
            <person name="Takaki Y."/>
            <person name="Chee G.J."/>
            <person name="Nishi S."/>
            <person name="Shimamura S."/>
            <person name="Suzuki H."/>
            <person name="Matsui S."/>
            <person name="Uchiyama I."/>
        </authorList>
    </citation>
    <scope>NUCLEOTIDE SEQUENCE [LARGE SCALE GENOMIC DNA]</scope>
    <source>
        <strain evidence="1 2">HTA426</strain>
    </source>
</reference>
<dbReference type="EMBL" id="BA000043">
    <property type="protein sequence ID" value="BAD76106.1"/>
    <property type="molecule type" value="Genomic_DNA"/>
</dbReference>
<gene>
    <name evidence="1" type="ordered locus">GK1821</name>
</gene>
<accession>Q5KYY0</accession>
<dbReference type="HOGENOM" id="CLU_3043825_0_0_9"/>
<proteinExistence type="predicted"/>
<dbReference type="KEGG" id="gka:GK1821"/>
<keyword evidence="2" id="KW-1185">Reference proteome</keyword>
<dbReference type="STRING" id="235909.GK1821"/>
<evidence type="ECO:0000313" key="1">
    <source>
        <dbReference type="EMBL" id="BAD76106.1"/>
    </source>
</evidence>
<dbReference type="AlphaFoldDB" id="Q5KYY0"/>